<dbReference type="SMART" id="SM00382">
    <property type="entry name" value="AAA"/>
    <property type="match status" value="1"/>
</dbReference>
<dbReference type="Pfam" id="PF13732">
    <property type="entry name" value="DrrA1-3_C"/>
    <property type="match status" value="1"/>
</dbReference>
<dbReference type="PROSITE" id="PS50893">
    <property type="entry name" value="ABC_TRANSPORTER_2"/>
    <property type="match status" value="1"/>
</dbReference>
<dbReference type="InterPro" id="IPR017871">
    <property type="entry name" value="ABC_transporter-like_CS"/>
</dbReference>
<evidence type="ECO:0000259" key="5">
    <source>
        <dbReference type="PROSITE" id="PS50893"/>
    </source>
</evidence>
<reference evidence="6 7" key="1">
    <citation type="submission" date="2016-12" db="EMBL/GenBank/DDBJ databases">
        <title>The whole genome sequencing and assembly of Bacillus cohnii DSM 6307T strain.</title>
        <authorList>
            <person name="Lee Y.-J."/>
            <person name="Yi H."/>
            <person name="Bahn Y.-S."/>
            <person name="Kim J.F."/>
            <person name="Lee D.-W."/>
        </authorList>
    </citation>
    <scope>NUCLEOTIDE SEQUENCE [LARGE SCALE GENOMIC DNA]</scope>
    <source>
        <strain evidence="6 7">DSM 6307</strain>
    </source>
</reference>
<dbReference type="KEGG" id="bcoh:BC6307_10365"/>
<evidence type="ECO:0000256" key="3">
    <source>
        <dbReference type="ARBA" id="ARBA00022741"/>
    </source>
</evidence>
<dbReference type="RefSeq" id="WP_066414233.1">
    <property type="nucleotide sequence ID" value="NZ_CP018866.1"/>
</dbReference>
<evidence type="ECO:0000256" key="4">
    <source>
        <dbReference type="ARBA" id="ARBA00022840"/>
    </source>
</evidence>
<evidence type="ECO:0000256" key="2">
    <source>
        <dbReference type="ARBA" id="ARBA00022448"/>
    </source>
</evidence>
<protein>
    <submittedName>
        <fullName evidence="6">ABC transporter ATP-binding protein</fullName>
    </submittedName>
</protein>
<keyword evidence="3" id="KW-0547">Nucleotide-binding</keyword>
<evidence type="ECO:0000256" key="1">
    <source>
        <dbReference type="ARBA" id="ARBA00005417"/>
    </source>
</evidence>
<dbReference type="InterPro" id="IPR027417">
    <property type="entry name" value="P-loop_NTPase"/>
</dbReference>
<gene>
    <name evidence="6" type="ORF">BC6307_10365</name>
</gene>
<keyword evidence="2" id="KW-0813">Transport</keyword>
<dbReference type="GO" id="GO:0016887">
    <property type="term" value="F:ATP hydrolysis activity"/>
    <property type="evidence" value="ECO:0007669"/>
    <property type="project" value="InterPro"/>
</dbReference>
<dbReference type="PANTHER" id="PTHR42711:SF5">
    <property type="entry name" value="ABC TRANSPORTER ATP-BINDING PROTEIN NATA"/>
    <property type="match status" value="1"/>
</dbReference>
<name>A0A223KQ61_9BACI</name>
<comment type="similarity">
    <text evidence="1">Belongs to the ABC transporter superfamily.</text>
</comment>
<dbReference type="InterPro" id="IPR050763">
    <property type="entry name" value="ABC_transporter_ATP-binding"/>
</dbReference>
<dbReference type="GO" id="GO:0005524">
    <property type="term" value="F:ATP binding"/>
    <property type="evidence" value="ECO:0007669"/>
    <property type="project" value="UniProtKB-KW"/>
</dbReference>
<dbReference type="PANTHER" id="PTHR42711">
    <property type="entry name" value="ABC TRANSPORTER ATP-BINDING PROTEIN"/>
    <property type="match status" value="1"/>
</dbReference>
<evidence type="ECO:0000313" key="6">
    <source>
        <dbReference type="EMBL" id="AST91655.1"/>
    </source>
</evidence>
<dbReference type="PROSITE" id="PS00211">
    <property type="entry name" value="ABC_TRANSPORTER_1"/>
    <property type="match status" value="1"/>
</dbReference>
<sequence>MTVLNITELKKSFGKFSALNGVNMEVHEGEVYGFIGPNGAGKSTTIRILLGVLKASSGDAKIFGKDVWKDAVDIHKRVAYVPGDVNLWPNLTGGEVIDLFLKLRGDINVSRREQLIEKFQLDPSKKCRTYSKGNRQKVALVSAFAADADFYLLDEPTSGLDPLMERAFQDCVMEAKLAGKSVLLSSHILSEVEKLCDRVGIIRQGEIIESGSLTELRHLTRTRLIVQTKEPITDLSKLNGVHEVENSRDSISFQVDADQLDIVIKYLGQYGIVKLESAPPTLEDLFMRHYDISSASRGDRGE</sequence>
<keyword evidence="7" id="KW-1185">Reference proteome</keyword>
<evidence type="ECO:0000313" key="7">
    <source>
        <dbReference type="Proteomes" id="UP000215224"/>
    </source>
</evidence>
<dbReference type="EMBL" id="CP018866">
    <property type="protein sequence ID" value="AST91655.1"/>
    <property type="molecule type" value="Genomic_DNA"/>
</dbReference>
<dbReference type="InterPro" id="IPR003593">
    <property type="entry name" value="AAA+_ATPase"/>
</dbReference>
<dbReference type="Pfam" id="PF00005">
    <property type="entry name" value="ABC_tran"/>
    <property type="match status" value="1"/>
</dbReference>
<proteinExistence type="inferred from homology"/>
<keyword evidence="4 6" id="KW-0067">ATP-binding</keyword>
<dbReference type="SUPFAM" id="SSF52540">
    <property type="entry name" value="P-loop containing nucleoside triphosphate hydrolases"/>
    <property type="match status" value="1"/>
</dbReference>
<dbReference type="Proteomes" id="UP000215224">
    <property type="component" value="Chromosome"/>
</dbReference>
<dbReference type="CDD" id="cd03230">
    <property type="entry name" value="ABC_DR_subfamily_A"/>
    <property type="match status" value="1"/>
</dbReference>
<dbReference type="Gene3D" id="3.40.50.300">
    <property type="entry name" value="P-loop containing nucleotide triphosphate hydrolases"/>
    <property type="match status" value="1"/>
</dbReference>
<organism evidence="6 7">
    <name type="scientific">Sutcliffiella cohnii</name>
    <dbReference type="NCBI Taxonomy" id="33932"/>
    <lineage>
        <taxon>Bacteria</taxon>
        <taxon>Bacillati</taxon>
        <taxon>Bacillota</taxon>
        <taxon>Bacilli</taxon>
        <taxon>Bacillales</taxon>
        <taxon>Bacillaceae</taxon>
        <taxon>Sutcliffiella</taxon>
    </lineage>
</organism>
<feature type="domain" description="ABC transporter" evidence="5">
    <location>
        <begin position="4"/>
        <end position="229"/>
    </location>
</feature>
<accession>A0A223KQ61</accession>
<dbReference type="AlphaFoldDB" id="A0A223KQ61"/>
<dbReference type="InterPro" id="IPR003439">
    <property type="entry name" value="ABC_transporter-like_ATP-bd"/>
</dbReference>
<dbReference type="STRING" id="1314751.GCA_001591425_01520"/>
<dbReference type="InterPro" id="IPR025302">
    <property type="entry name" value="DrrA1/2-like_C"/>
</dbReference>